<dbReference type="NCBIfam" id="NF006367">
    <property type="entry name" value="PRK08591.1"/>
    <property type="match status" value="1"/>
</dbReference>
<evidence type="ECO:0000256" key="5">
    <source>
        <dbReference type="ARBA" id="ARBA00022842"/>
    </source>
</evidence>
<keyword evidence="3 7" id="KW-0547">Nucleotide-binding</keyword>
<dbReference type="PROSITE" id="PS50979">
    <property type="entry name" value="BC"/>
    <property type="match status" value="1"/>
</dbReference>
<dbReference type="FunFam" id="3.30.1490.20:FF:000018">
    <property type="entry name" value="Biotin carboxylase"/>
    <property type="match status" value="1"/>
</dbReference>
<evidence type="ECO:0000256" key="1">
    <source>
        <dbReference type="ARBA" id="ARBA00022598"/>
    </source>
</evidence>
<keyword evidence="5" id="KW-0460">Magnesium</keyword>
<evidence type="ECO:0000259" key="8">
    <source>
        <dbReference type="PROSITE" id="PS50975"/>
    </source>
</evidence>
<evidence type="ECO:0000313" key="10">
    <source>
        <dbReference type="EMBL" id="PWS31612.1"/>
    </source>
</evidence>
<sequence>MSENQNHKLKISKILIANRGEIALRIMRSAKEMGIKTVAVFSEADRNALHVRYADEAIFIGPAPSNQSYLVGEKIIEACKQAGAEAIHPGYGFLSENAGFAQMVADAGLILIGPSPLAMEIMGNKLSAKAAALKYNIPMVPGTEEAIKDVAEAKERAIEVGFPILIKAAAGGGGKGMRIVEKADDFEEQMQLAVSEATSAFGDGSVFIERYVTSPRHIEIQVLGDTHGNIVHLFERECSVQRRHQKVVEEAPSSVLTEEIRQQMGKCAVDVARSVNYTGAGTVEFILDENLDFFFLEMNTRLQVEHPVTELITGIDLVKEQIKIASGEVLSFNQEDLKINGHAVELRVYAEDPKNNFLPDIGTLQTYKTPKGNGVRVDDGFEQGMDIPIYYDPMIAKLITYGKDRTEAIERMIRAIAEYEITGIETTLAFGNFVMQHEAFKTGNFDTHFVGKYFNADSLKVEDETEALIAAVIASALFEKKSDVISAGEHLKSSSDWRKNRLKY</sequence>
<dbReference type="GO" id="GO:0005524">
    <property type="term" value="F:ATP binding"/>
    <property type="evidence" value="ECO:0007669"/>
    <property type="project" value="UniProtKB-UniRule"/>
</dbReference>
<dbReference type="GO" id="GO:0016874">
    <property type="term" value="F:ligase activity"/>
    <property type="evidence" value="ECO:0007669"/>
    <property type="project" value="UniProtKB-KW"/>
</dbReference>
<reference evidence="11" key="1">
    <citation type="submission" date="2018-05" db="EMBL/GenBank/DDBJ databases">
        <title>Pedobacter paludis sp. nov., isolated from wetland soil.</title>
        <authorList>
            <person name="Zhang Y."/>
        </authorList>
    </citation>
    <scope>NUCLEOTIDE SEQUENCE [LARGE SCALE GENOMIC DNA]</scope>
    <source>
        <strain evidence="11">R-8</strain>
    </source>
</reference>
<dbReference type="Proteomes" id="UP000245391">
    <property type="component" value="Unassembled WGS sequence"/>
</dbReference>
<evidence type="ECO:0000256" key="4">
    <source>
        <dbReference type="ARBA" id="ARBA00022840"/>
    </source>
</evidence>
<organism evidence="10 11">
    <name type="scientific">Pedobacter paludis</name>
    <dbReference type="NCBI Taxonomy" id="2203212"/>
    <lineage>
        <taxon>Bacteria</taxon>
        <taxon>Pseudomonadati</taxon>
        <taxon>Bacteroidota</taxon>
        <taxon>Sphingobacteriia</taxon>
        <taxon>Sphingobacteriales</taxon>
        <taxon>Sphingobacteriaceae</taxon>
        <taxon>Pedobacter</taxon>
    </lineage>
</organism>
<dbReference type="EMBL" id="QGNY01000004">
    <property type="protein sequence ID" value="PWS31612.1"/>
    <property type="molecule type" value="Genomic_DNA"/>
</dbReference>
<dbReference type="Pfam" id="PF02786">
    <property type="entry name" value="CPSase_L_D2"/>
    <property type="match status" value="1"/>
</dbReference>
<dbReference type="InterPro" id="IPR004549">
    <property type="entry name" value="Acetyl_CoA_COase_biotin_COase"/>
</dbReference>
<evidence type="ECO:0000256" key="2">
    <source>
        <dbReference type="ARBA" id="ARBA00022723"/>
    </source>
</evidence>
<dbReference type="UniPathway" id="UPA00655">
    <property type="reaction ID" value="UER00711"/>
</dbReference>
<dbReference type="RefSeq" id="WP_109930574.1">
    <property type="nucleotide sequence ID" value="NZ_QGNY01000004.1"/>
</dbReference>
<dbReference type="InterPro" id="IPR016185">
    <property type="entry name" value="PreATP-grasp_dom_sf"/>
</dbReference>
<dbReference type="SMART" id="SM00878">
    <property type="entry name" value="Biotin_carb_C"/>
    <property type="match status" value="1"/>
</dbReference>
<dbReference type="Pfam" id="PF02785">
    <property type="entry name" value="Biotin_carb_C"/>
    <property type="match status" value="1"/>
</dbReference>
<evidence type="ECO:0000259" key="9">
    <source>
        <dbReference type="PROSITE" id="PS50979"/>
    </source>
</evidence>
<comment type="caution">
    <text evidence="10">The sequence shown here is derived from an EMBL/GenBank/DDBJ whole genome shotgun (WGS) entry which is preliminary data.</text>
</comment>
<keyword evidence="6" id="KW-0092">Biotin</keyword>
<dbReference type="GO" id="GO:2001295">
    <property type="term" value="P:malonyl-CoA biosynthetic process"/>
    <property type="evidence" value="ECO:0007669"/>
    <property type="project" value="UniProtKB-UniPathway"/>
</dbReference>
<dbReference type="SUPFAM" id="SSF51246">
    <property type="entry name" value="Rudiment single hybrid motif"/>
    <property type="match status" value="1"/>
</dbReference>
<dbReference type="InterPro" id="IPR011764">
    <property type="entry name" value="Biotin_carboxylation_dom"/>
</dbReference>
<keyword evidence="1" id="KW-0436">Ligase</keyword>
<gene>
    <name evidence="10" type="primary">accC</name>
    <name evidence="10" type="ORF">DF947_13570</name>
</gene>
<dbReference type="NCBIfam" id="TIGR00514">
    <property type="entry name" value="accC"/>
    <property type="match status" value="1"/>
</dbReference>
<accession>A0A317EYU4</accession>
<dbReference type="SUPFAM" id="SSF52440">
    <property type="entry name" value="PreATP-grasp domain"/>
    <property type="match status" value="1"/>
</dbReference>
<dbReference type="PROSITE" id="PS00866">
    <property type="entry name" value="CPSASE_1"/>
    <property type="match status" value="1"/>
</dbReference>
<dbReference type="PANTHER" id="PTHR18866:SF33">
    <property type="entry name" value="METHYLCROTONOYL-COA CARBOXYLASE SUBUNIT ALPHA, MITOCHONDRIAL-RELATED"/>
    <property type="match status" value="1"/>
</dbReference>
<dbReference type="Pfam" id="PF00289">
    <property type="entry name" value="Biotin_carb_N"/>
    <property type="match status" value="1"/>
</dbReference>
<name>A0A317EYU4_9SPHI</name>
<keyword evidence="4 7" id="KW-0067">ATP-binding</keyword>
<dbReference type="PANTHER" id="PTHR18866">
    <property type="entry name" value="CARBOXYLASE:PYRUVATE/ACETYL-COA/PROPIONYL-COA CARBOXYLASE"/>
    <property type="match status" value="1"/>
</dbReference>
<dbReference type="InterPro" id="IPR005482">
    <property type="entry name" value="Biotin_COase_C"/>
</dbReference>
<evidence type="ECO:0000256" key="6">
    <source>
        <dbReference type="ARBA" id="ARBA00023267"/>
    </source>
</evidence>
<keyword evidence="2" id="KW-0479">Metal-binding</keyword>
<evidence type="ECO:0000256" key="3">
    <source>
        <dbReference type="ARBA" id="ARBA00022741"/>
    </source>
</evidence>
<proteinExistence type="predicted"/>
<dbReference type="FunFam" id="3.40.50.20:FF:000010">
    <property type="entry name" value="Propionyl-CoA carboxylase subunit alpha"/>
    <property type="match status" value="1"/>
</dbReference>
<dbReference type="SUPFAM" id="SSF56059">
    <property type="entry name" value="Glutathione synthetase ATP-binding domain-like"/>
    <property type="match status" value="1"/>
</dbReference>
<evidence type="ECO:0000256" key="7">
    <source>
        <dbReference type="PROSITE-ProRule" id="PRU00409"/>
    </source>
</evidence>
<feature type="domain" description="Biotin carboxylation" evidence="9">
    <location>
        <begin position="10"/>
        <end position="455"/>
    </location>
</feature>
<dbReference type="InterPro" id="IPR011054">
    <property type="entry name" value="Rudment_hybrid_motif"/>
</dbReference>
<dbReference type="InterPro" id="IPR011761">
    <property type="entry name" value="ATP-grasp"/>
</dbReference>
<keyword evidence="11" id="KW-1185">Reference proteome</keyword>
<feature type="domain" description="ATP-grasp" evidence="8">
    <location>
        <begin position="129"/>
        <end position="326"/>
    </location>
</feature>
<dbReference type="InterPro" id="IPR050856">
    <property type="entry name" value="Biotin_carboxylase_complex"/>
</dbReference>
<dbReference type="AlphaFoldDB" id="A0A317EYU4"/>
<dbReference type="GO" id="GO:0046872">
    <property type="term" value="F:metal ion binding"/>
    <property type="evidence" value="ECO:0007669"/>
    <property type="project" value="UniProtKB-KW"/>
</dbReference>
<dbReference type="OrthoDB" id="9807469at2"/>
<dbReference type="FunFam" id="3.30.470.20:FF:000028">
    <property type="entry name" value="Methylcrotonoyl-CoA carboxylase subunit alpha, mitochondrial"/>
    <property type="match status" value="1"/>
</dbReference>
<dbReference type="InterPro" id="IPR005481">
    <property type="entry name" value="BC-like_N"/>
</dbReference>
<dbReference type="PROSITE" id="PS50975">
    <property type="entry name" value="ATP_GRASP"/>
    <property type="match status" value="1"/>
</dbReference>
<evidence type="ECO:0000313" key="11">
    <source>
        <dbReference type="Proteomes" id="UP000245391"/>
    </source>
</evidence>
<dbReference type="PROSITE" id="PS00867">
    <property type="entry name" value="CPSASE_2"/>
    <property type="match status" value="1"/>
</dbReference>
<protein>
    <submittedName>
        <fullName evidence="10">Acetyl-CoA carboxylase biotin carboxylase subunit</fullName>
    </submittedName>
</protein>
<dbReference type="InterPro" id="IPR005479">
    <property type="entry name" value="CPAse_ATP-bd"/>
</dbReference>
<dbReference type="Gene3D" id="3.30.470.20">
    <property type="entry name" value="ATP-grasp fold, B domain"/>
    <property type="match status" value="1"/>
</dbReference>